<evidence type="ECO:0000313" key="3">
    <source>
        <dbReference type="EMBL" id="KAA0916735.1"/>
    </source>
</evidence>
<dbReference type="RefSeq" id="WP_111365414.1">
    <property type="nucleotide sequence ID" value="NZ_VINQ01000004.1"/>
</dbReference>
<evidence type="ECO:0000256" key="1">
    <source>
        <dbReference type="SAM" id="Phobius"/>
    </source>
</evidence>
<keyword evidence="1" id="KW-0472">Membrane</keyword>
<keyword evidence="4" id="KW-1185">Reference proteome</keyword>
<dbReference type="Proteomes" id="UP000325291">
    <property type="component" value="Unassembled WGS sequence"/>
</dbReference>
<evidence type="ECO:0000259" key="2">
    <source>
        <dbReference type="Pfam" id="PF13400"/>
    </source>
</evidence>
<dbReference type="AlphaFoldDB" id="A0A5A9ZI84"/>
<dbReference type="InterPro" id="IPR036465">
    <property type="entry name" value="vWFA_dom_sf"/>
</dbReference>
<keyword evidence="1" id="KW-0812">Transmembrane</keyword>
<keyword evidence="1" id="KW-1133">Transmembrane helix</keyword>
<dbReference type="EMBL" id="VINQ01000004">
    <property type="protein sequence ID" value="KAA0916735.1"/>
    <property type="molecule type" value="Genomic_DNA"/>
</dbReference>
<organism evidence="3 4">
    <name type="scientific">Aquicoccus porphyridii</name>
    <dbReference type="NCBI Taxonomy" id="1852029"/>
    <lineage>
        <taxon>Bacteria</taxon>
        <taxon>Pseudomonadati</taxon>
        <taxon>Pseudomonadota</taxon>
        <taxon>Alphaproteobacteria</taxon>
        <taxon>Rhodobacterales</taxon>
        <taxon>Paracoccaceae</taxon>
        <taxon>Aquicoccus</taxon>
    </lineage>
</organism>
<comment type="caution">
    <text evidence="3">The sequence shown here is derived from an EMBL/GenBank/DDBJ whole genome shotgun (WGS) entry which is preliminary data.</text>
</comment>
<accession>A0A5A9ZI84</accession>
<evidence type="ECO:0000313" key="4">
    <source>
        <dbReference type="Proteomes" id="UP000325291"/>
    </source>
</evidence>
<sequence>MNRLSGNARSAPDTCRCRNDRLGARIGRSARRFGRDEDGVLVGFGVFLILMMLMVGGLGVDIMRFELTRSNLQHTLDRAVLAAADLDQELDAEGVVNDYFYKSNLSGYLTSVTVDQGLNYKEVSATAEMEMNTQIIHMMGINSLQAPAAGAAAESVDGVEISLVLDISGSMNSNSRMTNLRVAAKDFVGTMLNSSPEGDVSVSIVPYATQVNIGPTLAQHFNLTDEHDYSHCVDFSWWDFNTTTISTIDSLQRTGPFDPWYTAERNLSLPVCSENLNAEVLAYSMNQATLESYIDNLGVGGNTSIDLGVKWGAALLDPTMNPVVNDMISDGDVDAAFAHLPTPYDDDVLKVLVVMSDGENTAQYYLNDDYQDGMTDVWYYEGYVSGTYRRIYSIKSGATYYYKQPSGSNAYWYSPYYGLEPFGGSDAQRLSFPQLFHQASNRYIAYELYDGIWSSSYASSYWRSYAYSYVGSNTKDSRTDAICQAAKDSGVIIFTIGFEAPWGGRKVLQACASSHGHYFDVDGIEISDAFASIASSISKLRLIQ</sequence>
<dbReference type="SUPFAM" id="SSF53300">
    <property type="entry name" value="vWA-like"/>
    <property type="match status" value="1"/>
</dbReference>
<proteinExistence type="predicted"/>
<feature type="domain" description="Putative Flp pilus-assembly TadG-like N-terminal" evidence="2">
    <location>
        <begin position="43"/>
        <end position="84"/>
    </location>
</feature>
<dbReference type="Gene3D" id="3.40.50.410">
    <property type="entry name" value="von Willebrand factor, type A domain"/>
    <property type="match status" value="1"/>
</dbReference>
<dbReference type="InterPro" id="IPR028087">
    <property type="entry name" value="Tad_N"/>
</dbReference>
<protein>
    <recommendedName>
        <fullName evidence="2">Putative Flp pilus-assembly TadG-like N-terminal domain-containing protein</fullName>
    </recommendedName>
</protein>
<dbReference type="Pfam" id="PF13400">
    <property type="entry name" value="Tad"/>
    <property type="match status" value="1"/>
</dbReference>
<feature type="transmembrane region" description="Helical" evidence="1">
    <location>
        <begin position="40"/>
        <end position="60"/>
    </location>
</feature>
<name>A0A5A9ZI84_9RHOB</name>
<reference evidence="3 4" key="1">
    <citation type="submission" date="2019-07" db="EMBL/GenBank/DDBJ databases">
        <title>Aquicoccus porphyridii gen. nov., sp. nov., isolated from a small marine red alga, Porphyridium marinum.</title>
        <authorList>
            <person name="Liu L."/>
        </authorList>
    </citation>
    <scope>NUCLEOTIDE SEQUENCE [LARGE SCALE GENOMIC DNA]</scope>
    <source>
        <strain evidence="3 4">L1 8-17</strain>
    </source>
</reference>
<gene>
    <name evidence="3" type="ORF">FLO80_07905</name>
</gene>